<dbReference type="InterPro" id="IPR008928">
    <property type="entry name" value="6-hairpin_glycosidase_sf"/>
</dbReference>
<keyword evidence="3" id="KW-0812">Transmembrane</keyword>
<dbReference type="SUPFAM" id="SSF48208">
    <property type="entry name" value="Six-hairpin glycosidases"/>
    <property type="match status" value="1"/>
</dbReference>
<keyword evidence="7" id="KW-1133">Transmembrane helix</keyword>
<evidence type="ECO:0000256" key="7">
    <source>
        <dbReference type="ARBA" id="ARBA00022989"/>
    </source>
</evidence>
<dbReference type="Gramene" id="CDF39814">
    <property type="protein sequence ID" value="CDF39814"/>
    <property type="gene ID" value="CHC_T00009379001"/>
</dbReference>
<reference evidence="18" key="1">
    <citation type="journal article" date="2013" name="Proc. Natl. Acad. Sci. U.S.A.">
        <title>Genome structure and metabolic features in the red seaweed Chondrus crispus shed light on evolution of the Archaeplastida.</title>
        <authorList>
            <person name="Collen J."/>
            <person name="Porcel B."/>
            <person name="Carre W."/>
            <person name="Ball S.G."/>
            <person name="Chaparro C."/>
            <person name="Tonon T."/>
            <person name="Barbeyron T."/>
            <person name="Michel G."/>
            <person name="Noel B."/>
            <person name="Valentin K."/>
            <person name="Elias M."/>
            <person name="Artiguenave F."/>
            <person name="Arun A."/>
            <person name="Aury J.M."/>
            <person name="Barbosa-Neto J.F."/>
            <person name="Bothwell J.H."/>
            <person name="Bouget F.Y."/>
            <person name="Brillet L."/>
            <person name="Cabello-Hurtado F."/>
            <person name="Capella-Gutierrez S."/>
            <person name="Charrier B."/>
            <person name="Cladiere L."/>
            <person name="Cock J.M."/>
            <person name="Coelho S.M."/>
            <person name="Colleoni C."/>
            <person name="Czjzek M."/>
            <person name="Da Silva C."/>
            <person name="Delage L."/>
            <person name="Denoeud F."/>
            <person name="Deschamps P."/>
            <person name="Dittami S.M."/>
            <person name="Gabaldon T."/>
            <person name="Gachon C.M."/>
            <person name="Groisillier A."/>
            <person name="Herve C."/>
            <person name="Jabbari K."/>
            <person name="Katinka M."/>
            <person name="Kloareg B."/>
            <person name="Kowalczyk N."/>
            <person name="Labadie K."/>
            <person name="Leblanc C."/>
            <person name="Lopez P.J."/>
            <person name="McLachlan D.H."/>
            <person name="Meslet-Cladiere L."/>
            <person name="Moustafa A."/>
            <person name="Nehr Z."/>
            <person name="Nyvall Collen P."/>
            <person name="Panaud O."/>
            <person name="Partensky F."/>
            <person name="Poulain J."/>
            <person name="Rensing S.A."/>
            <person name="Rousvoal S."/>
            <person name="Samson G."/>
            <person name="Symeonidi A."/>
            <person name="Weissenbach J."/>
            <person name="Zambounis A."/>
            <person name="Wincker P."/>
            <person name="Boyen C."/>
        </authorList>
    </citation>
    <scope>NUCLEOTIDE SEQUENCE [LARGE SCALE GENOMIC DNA]</scope>
    <source>
        <strain evidence="18">cv. Stackhouse</strain>
    </source>
</reference>
<feature type="chain" id="PRO_5004443458" description="Mannosyl-oligosaccharide glucosidase" evidence="14">
    <location>
        <begin position="25"/>
        <end position="829"/>
    </location>
</feature>
<feature type="domain" description="Glycosyl hydrolase family 63 N-terminal" evidence="16">
    <location>
        <begin position="30"/>
        <end position="277"/>
    </location>
</feature>
<evidence type="ECO:0000256" key="14">
    <source>
        <dbReference type="SAM" id="SignalP"/>
    </source>
</evidence>
<dbReference type="EC" id="3.2.1.106" evidence="11 12"/>
<dbReference type="InterPro" id="IPR012341">
    <property type="entry name" value="6hp_glycosidase-like_sf"/>
</dbReference>
<dbReference type="InterPro" id="IPR038518">
    <property type="entry name" value="Glyco_hydro_63N_sf"/>
</dbReference>
<name>R7QNY8_CHOCR</name>
<evidence type="ECO:0000256" key="11">
    <source>
        <dbReference type="ARBA" id="ARBA00038888"/>
    </source>
</evidence>
<keyword evidence="6" id="KW-0735">Signal-anchor</keyword>
<keyword evidence="10 12" id="KW-0326">Glycosidase</keyword>
<evidence type="ECO:0000256" key="3">
    <source>
        <dbReference type="ARBA" id="ARBA00022692"/>
    </source>
</evidence>
<gene>
    <name evidence="17" type="ORF">CHC_T00009379001</name>
</gene>
<dbReference type="GO" id="GO:0009311">
    <property type="term" value="P:oligosaccharide metabolic process"/>
    <property type="evidence" value="ECO:0007669"/>
    <property type="project" value="UniProtKB-UniRule"/>
</dbReference>
<evidence type="ECO:0000256" key="5">
    <source>
        <dbReference type="ARBA" id="ARBA00022824"/>
    </source>
</evidence>
<dbReference type="InterPro" id="IPR031631">
    <property type="entry name" value="Glyco_hydro_63N"/>
</dbReference>
<feature type="domain" description="Glycosyl hydrolase family 63 C-terminal" evidence="15">
    <location>
        <begin position="669"/>
        <end position="822"/>
    </location>
</feature>
<keyword evidence="5 12" id="KW-0256">Endoplasmic reticulum</keyword>
<dbReference type="OrthoDB" id="410058at2759"/>
<dbReference type="GO" id="GO:0006487">
    <property type="term" value="P:protein N-linked glycosylation"/>
    <property type="evidence" value="ECO:0007669"/>
    <property type="project" value="UniProtKB-UniRule"/>
</dbReference>
<feature type="compositionally biased region" description="Polar residues" evidence="13">
    <location>
        <begin position="516"/>
        <end position="530"/>
    </location>
</feature>
<keyword evidence="4 12" id="KW-0378">Hydrolase</keyword>
<evidence type="ECO:0000256" key="8">
    <source>
        <dbReference type="ARBA" id="ARBA00023136"/>
    </source>
</evidence>
<dbReference type="Proteomes" id="UP000012073">
    <property type="component" value="Unassembled WGS sequence"/>
</dbReference>
<evidence type="ECO:0000256" key="2">
    <source>
        <dbReference type="ARBA" id="ARBA00010833"/>
    </source>
</evidence>
<feature type="signal peptide" evidence="14">
    <location>
        <begin position="1"/>
        <end position="24"/>
    </location>
</feature>
<accession>R7QNY8</accession>
<feature type="region of interest" description="Disordered" evidence="13">
    <location>
        <begin position="513"/>
        <end position="542"/>
    </location>
</feature>
<evidence type="ECO:0000256" key="1">
    <source>
        <dbReference type="ARBA" id="ARBA00004648"/>
    </source>
</evidence>
<evidence type="ECO:0000256" key="9">
    <source>
        <dbReference type="ARBA" id="ARBA00023180"/>
    </source>
</evidence>
<keyword evidence="9" id="KW-0325">Glycoprotein</keyword>
<comment type="similarity">
    <text evidence="2 12">Belongs to the glycosyl hydrolase 63 family.</text>
</comment>
<evidence type="ECO:0000256" key="10">
    <source>
        <dbReference type="ARBA" id="ARBA00023295"/>
    </source>
</evidence>
<feature type="domain" description="Glycosyl hydrolase family 63 C-terminal" evidence="15">
    <location>
        <begin position="339"/>
        <end position="653"/>
    </location>
</feature>
<evidence type="ECO:0000256" key="12">
    <source>
        <dbReference type="RuleBase" id="RU368089"/>
    </source>
</evidence>
<dbReference type="Gene3D" id="1.50.10.10">
    <property type="match status" value="1"/>
</dbReference>
<sequence>MCQDVRNLILLVFLVCLFPVFCQATPSPRWGTFRPQALISARAAVPHSPLLGFMYHPASSLSIRHLATDNHDKISSFSWSRHDGRYFGDQHIVDKDLNINITTHFQHHPNQEDAWAIRVTAVPIDSSRPTEPISLVFYATAGPDDIDKEINTVNMEDAPLWGTVGLGSDMHVSREGIEGDVVLEGIAESVGGRYKVLVKEPEFGSVSDVASEVPTSLTVSRANSASGSRAFLRARGDIPEMKRLPVDTFHVASLPSDPKLAWAVEKVLDRLLQKSRAADHNDQSSSLYVIKDAVQRDGQGVLVQRLVEAPFQIDVAFARSDGRTAEEVDSILTKDLGHEGLQNLLEASRKRFDAKFDRVFELGAKNVSVDEQAFAKAALSNLLGGIGFFYGSSVAQEQRRNPTGQEVLQFLDAVGLLTATPSRALFPRGFLWDEGFHQLVVQRWDENLSRECMESWMGAIQATGWIPREQILGLEARSRFPEHVQHLMIQNPKVANPPTILMPLRVLASLYPTGGESRQQGSDASFSTSNKRQDHRKQENRFSDFSRDMLKQVVQYYSWLKRTQSGREPNSFRWRGRSAETKAPEGYPLTLASGLDDYPRAEVPSVDERHVDLHCWMTWASGALAKLSERAGNNATRFWEEHNHLRKSLIDLHGSQPNDNQSREDLLLCDYDGSEKVCHEGYVTILPLALGLLEPTDLRLGAILDALEDPGLLRARAGVRSLSRKDEWHRKGDDYWTGSVWMPFNFLTLAALRTKYSIEDGPYKERAAKILEDLQQSVLQNAFKVYSETGQLWENYSPDDDGSGKSGRQFTGWSSLILLMYADMYDGVT</sequence>
<comment type="function">
    <text evidence="12">Cleaves the distal alpha 1,2-linked glucose residue from the Glc(3)Man(9)GlcNAc(2) oligosaccharide precursor.</text>
</comment>
<dbReference type="KEGG" id="ccp:CHC_T00009379001"/>
<dbReference type="Gene3D" id="2.70.98.110">
    <property type="entry name" value="Glycosyl hydrolase family 63, N-terminal domain"/>
    <property type="match status" value="1"/>
</dbReference>
<dbReference type="RefSeq" id="XP_005710108.1">
    <property type="nucleotide sequence ID" value="XM_005710051.1"/>
</dbReference>
<evidence type="ECO:0000313" key="17">
    <source>
        <dbReference type="EMBL" id="CDF39814.1"/>
    </source>
</evidence>
<dbReference type="GO" id="GO:0005789">
    <property type="term" value="C:endoplasmic reticulum membrane"/>
    <property type="evidence" value="ECO:0007669"/>
    <property type="project" value="UniProtKB-SubCell"/>
</dbReference>
<protein>
    <recommendedName>
        <fullName evidence="11 12">Mannosyl-oligosaccharide glucosidase</fullName>
        <ecNumber evidence="11 12">3.2.1.106</ecNumber>
    </recommendedName>
</protein>
<evidence type="ECO:0000259" key="16">
    <source>
        <dbReference type="Pfam" id="PF16923"/>
    </source>
</evidence>
<dbReference type="GO" id="GO:0004573">
    <property type="term" value="F:Glc3Man9GlcNAc2 oligosaccharide glucosidase activity"/>
    <property type="evidence" value="ECO:0007669"/>
    <property type="project" value="UniProtKB-UniRule"/>
</dbReference>
<dbReference type="GeneID" id="17317833"/>
<dbReference type="Pfam" id="PF16923">
    <property type="entry name" value="Glyco_hydro_63N"/>
    <property type="match status" value="1"/>
</dbReference>
<evidence type="ECO:0000256" key="6">
    <source>
        <dbReference type="ARBA" id="ARBA00022968"/>
    </source>
</evidence>
<evidence type="ECO:0000259" key="15">
    <source>
        <dbReference type="Pfam" id="PF03200"/>
    </source>
</evidence>
<dbReference type="AlphaFoldDB" id="R7QNY8"/>
<evidence type="ECO:0000313" key="18">
    <source>
        <dbReference type="Proteomes" id="UP000012073"/>
    </source>
</evidence>
<dbReference type="InterPro" id="IPR031335">
    <property type="entry name" value="Glyco_hydro_63_C"/>
</dbReference>
<dbReference type="OMA" id="ECMESWM"/>
<dbReference type="PANTHER" id="PTHR10412:SF11">
    <property type="entry name" value="MANNOSYL-OLIGOSACCHARIDE GLUCOSIDASE"/>
    <property type="match status" value="1"/>
</dbReference>
<comment type="catalytic activity">
    <reaction evidence="12">
        <text>N(4)-(alpha-D-Glc-(1-&gt;2)-alpha-D-Glc-(1-&gt;3)-alpha-D-Glc-(1-&gt;3)-alpha-D-Man-(1-&gt;2)-alpha-D-Man-(1-&gt;2)-alpha-D-Man-(1-&gt;3)-[alpha-D-Man-(1-&gt;2)-alpha-D-Man-(1-&gt;3)-[alpha-D-Man-(1-&gt;2)-alpha-D-Man-(1-&gt;6)]-alpha-D-Man-(1-&gt;6)]-beta-D-Man-(1-&gt;4)-beta-D-GlcNAc-(1-&gt;4)-beta-D-GlcNAc)-L-asparaginyl-[protein] + H2O = N(4)-(alpha-D-Glc-(1-&gt;3)-alpha-D-Glc-(1-&gt;3)-alpha-D-Man-(1-&gt;2)-alpha-D-Man-(1-&gt;2)-alpha-D-Man-(1-&gt;3)-[alpha-D-Man-(1-&gt;2)-alpha-D-Man-(1-&gt;3)-[alpha-D-Man-(1-&gt;2)-alpha-D-Man-(1-&gt;6)]-alpha-D-Man-(1-&gt;6)]-beta-D-Man-(1-&gt;4)-beta-D-GlcNAc-(1-&gt;4)-beta-D-GlcNAc)-L-asparaginyl-[protein] + beta-D-glucose</text>
        <dbReference type="Rhea" id="RHEA:55988"/>
        <dbReference type="Rhea" id="RHEA-COMP:12806"/>
        <dbReference type="Rhea" id="RHEA-COMP:14355"/>
        <dbReference type="ChEBI" id="CHEBI:15377"/>
        <dbReference type="ChEBI" id="CHEBI:15903"/>
        <dbReference type="ChEBI" id="CHEBI:59082"/>
        <dbReference type="ChEBI" id="CHEBI:132537"/>
        <dbReference type="EC" id="3.2.1.106"/>
    </reaction>
</comment>
<dbReference type="InterPro" id="IPR004888">
    <property type="entry name" value="Glycoside_hydrolase_63"/>
</dbReference>
<dbReference type="Pfam" id="PF03200">
    <property type="entry name" value="Glyco_hydro_63"/>
    <property type="match status" value="2"/>
</dbReference>
<evidence type="ECO:0000256" key="4">
    <source>
        <dbReference type="ARBA" id="ARBA00022801"/>
    </source>
</evidence>
<organism evidence="17 18">
    <name type="scientific">Chondrus crispus</name>
    <name type="common">Carrageen Irish moss</name>
    <name type="synonym">Polymorpha crispa</name>
    <dbReference type="NCBI Taxonomy" id="2769"/>
    <lineage>
        <taxon>Eukaryota</taxon>
        <taxon>Rhodophyta</taxon>
        <taxon>Florideophyceae</taxon>
        <taxon>Rhodymeniophycidae</taxon>
        <taxon>Gigartinales</taxon>
        <taxon>Gigartinaceae</taxon>
        <taxon>Chondrus</taxon>
    </lineage>
</organism>
<comment type="subcellular location">
    <subcellularLocation>
        <location evidence="1 12">Endoplasmic reticulum membrane</location>
        <topology evidence="1 12">Single-pass type II membrane protein</topology>
    </subcellularLocation>
</comment>
<keyword evidence="18" id="KW-1185">Reference proteome</keyword>
<proteinExistence type="inferred from homology"/>
<keyword evidence="8" id="KW-0472">Membrane</keyword>
<dbReference type="PANTHER" id="PTHR10412">
    <property type="entry name" value="MANNOSYL-OLIGOSACCHARIDE GLUCOSIDASE"/>
    <property type="match status" value="1"/>
</dbReference>
<dbReference type="STRING" id="2769.R7QNY8"/>
<keyword evidence="14" id="KW-0732">Signal</keyword>
<evidence type="ECO:0000256" key="13">
    <source>
        <dbReference type="SAM" id="MobiDB-lite"/>
    </source>
</evidence>
<dbReference type="EMBL" id="HG002080">
    <property type="protein sequence ID" value="CDF39814.1"/>
    <property type="molecule type" value="Genomic_DNA"/>
</dbReference>